<evidence type="ECO:0008006" key="5">
    <source>
        <dbReference type="Google" id="ProtNLM"/>
    </source>
</evidence>
<gene>
    <name evidence="3" type="ordered locus">AMIS_20460</name>
</gene>
<keyword evidence="4" id="KW-1185">Reference proteome</keyword>
<dbReference type="eggNOG" id="ENOG502ZI1K">
    <property type="taxonomic scope" value="Bacteria"/>
</dbReference>
<proteinExistence type="predicted"/>
<keyword evidence="2" id="KW-0472">Membrane</keyword>
<feature type="coiled-coil region" evidence="1">
    <location>
        <begin position="188"/>
        <end position="247"/>
    </location>
</feature>
<dbReference type="PATRIC" id="fig|512565.3.peg.2049"/>
<evidence type="ECO:0000256" key="2">
    <source>
        <dbReference type="SAM" id="Phobius"/>
    </source>
</evidence>
<dbReference type="STRING" id="512565.AMIS_20460"/>
<dbReference type="KEGG" id="ams:AMIS_20460"/>
<organism evidence="3 4">
    <name type="scientific">Actinoplanes missouriensis (strain ATCC 14538 / DSM 43046 / CBS 188.64 / JCM 3121 / NBRC 102363 / NCIMB 12654 / NRRL B-3342 / UNCC 431)</name>
    <dbReference type="NCBI Taxonomy" id="512565"/>
    <lineage>
        <taxon>Bacteria</taxon>
        <taxon>Bacillati</taxon>
        <taxon>Actinomycetota</taxon>
        <taxon>Actinomycetes</taxon>
        <taxon>Micromonosporales</taxon>
        <taxon>Micromonosporaceae</taxon>
        <taxon>Actinoplanes</taxon>
    </lineage>
</organism>
<feature type="transmembrane region" description="Helical" evidence="2">
    <location>
        <begin position="69"/>
        <end position="92"/>
    </location>
</feature>
<keyword evidence="2" id="KW-1133">Transmembrane helix</keyword>
<feature type="transmembrane region" description="Helical" evidence="2">
    <location>
        <begin position="104"/>
        <end position="123"/>
    </location>
</feature>
<keyword evidence="1" id="KW-0175">Coiled coil</keyword>
<protein>
    <recommendedName>
        <fullName evidence="5">DUF2637 domain-containing protein</fullName>
    </recommendedName>
</protein>
<dbReference type="AlphaFoldDB" id="I0H2M9"/>
<feature type="transmembrane region" description="Helical" evidence="2">
    <location>
        <begin position="37"/>
        <end position="57"/>
    </location>
</feature>
<dbReference type="EMBL" id="AP012319">
    <property type="protein sequence ID" value="BAL87266.1"/>
    <property type="molecule type" value="Genomic_DNA"/>
</dbReference>
<keyword evidence="2" id="KW-0812">Transmembrane</keyword>
<reference evidence="3 4" key="1">
    <citation type="submission" date="2012-02" db="EMBL/GenBank/DDBJ databases">
        <title>Complete genome sequence of Actinoplanes missouriensis 431 (= NBRC 102363).</title>
        <authorList>
            <person name="Ohnishi Y."/>
            <person name="Ishikawa J."/>
            <person name="Sekine M."/>
            <person name="Hosoyama A."/>
            <person name="Harada T."/>
            <person name="Narita H."/>
            <person name="Hata T."/>
            <person name="Konno Y."/>
            <person name="Tutikane K."/>
            <person name="Fujita N."/>
            <person name="Horinouchi S."/>
            <person name="Hayakawa M."/>
        </authorList>
    </citation>
    <scope>NUCLEOTIDE SEQUENCE [LARGE SCALE GENOMIC DNA]</scope>
    <source>
        <strain evidence="4">ATCC 14538 / DSM 43046 / CBS 188.64 / JCM 3121 / NBRC 102363 / NCIMB 12654 / NRRL B-3342 / UNCC 431</strain>
    </source>
</reference>
<evidence type="ECO:0000256" key="1">
    <source>
        <dbReference type="SAM" id="Coils"/>
    </source>
</evidence>
<name>I0H2M9_ACTM4</name>
<dbReference type="HOGENOM" id="CLU_770807_0_0_11"/>
<evidence type="ECO:0000313" key="4">
    <source>
        <dbReference type="Proteomes" id="UP000007882"/>
    </source>
</evidence>
<accession>I0H2M9</accession>
<evidence type="ECO:0000313" key="3">
    <source>
        <dbReference type="EMBL" id="BAL87266.1"/>
    </source>
</evidence>
<sequence length="359" mass="38250">MDGARPAGGCRAGGDGMNSRQHLAEDLERLKKRTQQVGWVAWFVAIFVMIYGTPIVYGLATAHGIPAGVAWMLSLAADGALVVGLIATPVLAQLGVKAGWVGTLRWVSGGITWALQTASSWIAVNGPDWVGVGVHTAGPALLFFVVEAASYFQRKVSTAIETKARALAAAEQSDADRRTHLAETEGALRARTAELTAARAEIESLAERLTAIGQHADSTKTELALTGQRYENEIASLRQALTDQRNTLTAEHDETVRRLREKHREALTAARAETKTVSLTAYRNRAAGGTRSAATGKAELSDEDAVQMMLTAHADPNHEWSKNAVRTLTGVGLNRAPKLIGLWLTAATEKATGSKAVGE</sequence>
<feature type="transmembrane region" description="Helical" evidence="2">
    <location>
        <begin position="129"/>
        <end position="152"/>
    </location>
</feature>
<dbReference type="Proteomes" id="UP000007882">
    <property type="component" value="Chromosome"/>
</dbReference>